<protein>
    <submittedName>
        <fullName evidence="1">Hemophilus-specific protein</fullName>
    </submittedName>
</protein>
<comment type="caution">
    <text evidence="1">The sequence shown here is derived from an EMBL/GenBank/DDBJ whole genome shotgun (WGS) entry which is preliminary data.</text>
</comment>
<dbReference type="RefSeq" id="WP_135058600.1">
    <property type="nucleotide sequence ID" value="NZ_JADGLC010000036.1"/>
</dbReference>
<name>A0A4Y9JTH0_9PAST</name>
<proteinExistence type="predicted"/>
<dbReference type="AlphaFoldDB" id="A0A4Y9JTH0"/>
<sequence>MIHIRLSCLADILDPKNIHSQDHIAKQIEANALYAWQNRHTSESSVRFINKMGDGFFRFLNVKQQPDGSLLVYRN</sequence>
<evidence type="ECO:0000313" key="2">
    <source>
        <dbReference type="Proteomes" id="UP000297396"/>
    </source>
</evidence>
<dbReference type="Proteomes" id="UP000297396">
    <property type="component" value="Unassembled WGS sequence"/>
</dbReference>
<accession>A0A4Y9JTH0</accession>
<dbReference type="EMBL" id="SPPA01000036">
    <property type="protein sequence ID" value="TFV07807.1"/>
    <property type="molecule type" value="Genomic_DNA"/>
</dbReference>
<organism evidence="1 2">
    <name type="scientific">Muribacter muris</name>
    <dbReference type="NCBI Taxonomy" id="67855"/>
    <lineage>
        <taxon>Bacteria</taxon>
        <taxon>Pseudomonadati</taxon>
        <taxon>Pseudomonadota</taxon>
        <taxon>Gammaproteobacteria</taxon>
        <taxon>Pasteurellales</taxon>
        <taxon>Pasteurellaceae</taxon>
        <taxon>Muribacter</taxon>
    </lineage>
</organism>
<reference evidence="1 2" key="1">
    <citation type="submission" date="2019-03" db="EMBL/GenBank/DDBJ databases">
        <title>Diversity of the mouse oral microbiome.</title>
        <authorList>
            <person name="Joseph S."/>
            <person name="Aduse-Opoku J."/>
            <person name="Curtis M."/>
            <person name="Wade W."/>
            <person name="Hashim A."/>
        </authorList>
    </citation>
    <scope>NUCLEOTIDE SEQUENCE [LARGE SCALE GENOMIC DNA]</scope>
    <source>
        <strain evidence="1 2">WT12</strain>
    </source>
</reference>
<gene>
    <name evidence="1" type="ORF">E4T80_11760</name>
</gene>
<evidence type="ECO:0000313" key="1">
    <source>
        <dbReference type="EMBL" id="TFV07807.1"/>
    </source>
</evidence>